<feature type="region of interest" description="Disordered" evidence="5">
    <location>
        <begin position="209"/>
        <end position="239"/>
    </location>
</feature>
<protein>
    <submittedName>
        <fullName evidence="7">Aminodehydroquinate synthase</fullName>
    </submittedName>
</protein>
<sequence length="248" mass="25994">MGATAVRTLIASSRDGRNTYRERLPHSRERPGSGIPFPGGLPSTAGRQGKGHPDRTDSATRHTISDSEWRTPGPMSTGWARSPSSTRTRAYGVVSVGGGTTTDVVGLAAALFHRGVPVVQLPTTLLAQVYTGVGGRTAVNPPEGKNLIGAHGQPSAVLCDTDDRETLPGREMLNGHGEIARCDFIGAGDLRELTPPVQIAASVARKAQTVSADERDTGLRDLPSLDGKDGAEPVPDLPEQVVARVLAE</sequence>
<keyword evidence="2" id="KW-0520">NAD</keyword>
<dbReference type="EMBL" id="AH007725">
    <property type="protein sequence ID" value="AAD31832.1"/>
    <property type="molecule type" value="Genomic_DNA"/>
</dbReference>
<dbReference type="GO" id="GO:0008652">
    <property type="term" value="P:amino acid biosynthetic process"/>
    <property type="evidence" value="ECO:0007669"/>
    <property type="project" value="UniProtKB-KW"/>
</dbReference>
<dbReference type="PANTHER" id="PTHR43622:SF7">
    <property type="entry name" value="3-DEHYDROQUINATE SYNTHASE, CHLOROPLASTIC"/>
    <property type="match status" value="1"/>
</dbReference>
<keyword evidence="3" id="KW-0057">Aromatic amino acid biosynthesis</keyword>
<feature type="compositionally biased region" description="Basic and acidic residues" evidence="5">
    <location>
        <begin position="51"/>
        <end position="69"/>
    </location>
</feature>
<dbReference type="InterPro" id="IPR050071">
    <property type="entry name" value="Dehydroquinate_synthase"/>
</dbReference>
<keyword evidence="4" id="KW-0456">Lyase</keyword>
<organism evidence="7">
    <name type="scientific">Streptomyces collinus</name>
    <dbReference type="NCBI Taxonomy" id="42684"/>
    <lineage>
        <taxon>Bacteria</taxon>
        <taxon>Bacillati</taxon>
        <taxon>Actinomycetota</taxon>
        <taxon>Actinomycetes</taxon>
        <taxon>Kitasatosporales</taxon>
        <taxon>Streptomycetaceae</taxon>
        <taxon>Streptomyces</taxon>
    </lineage>
</organism>
<evidence type="ECO:0000256" key="5">
    <source>
        <dbReference type="SAM" id="MobiDB-lite"/>
    </source>
</evidence>
<evidence type="ECO:0000256" key="4">
    <source>
        <dbReference type="ARBA" id="ARBA00023239"/>
    </source>
</evidence>
<dbReference type="Gene3D" id="3.40.50.1970">
    <property type="match status" value="1"/>
</dbReference>
<dbReference type="SUPFAM" id="SSF56796">
    <property type="entry name" value="Dehydroquinate synthase-like"/>
    <property type="match status" value="1"/>
</dbReference>
<evidence type="ECO:0000259" key="6">
    <source>
        <dbReference type="Pfam" id="PF01761"/>
    </source>
</evidence>
<reference evidence="7" key="1">
    <citation type="journal article" date="1999" name="Eur. J. Biochem.">
        <title>Biosynthesis of ansatrienin (mycotrienin) and naphthomycin. Identification and analysis of two separate biosynthetic gene clusters in Streptomyces collinus Tue 1892.</title>
        <authorList>
            <person name="Chen S."/>
            <person name="von Bamberg D."/>
            <person name="Hale V."/>
            <person name="Breuer M."/>
            <person name="Hardt B."/>
            <person name="Muller R."/>
            <person name="Floss H.G."/>
            <person name="Reynolds K.A."/>
            <person name="Leistner E."/>
        </authorList>
    </citation>
    <scope>NUCLEOTIDE SEQUENCE</scope>
    <source>
        <strain evidence="7">Tu 1892</strain>
    </source>
</reference>
<evidence type="ECO:0000313" key="7">
    <source>
        <dbReference type="EMBL" id="AAD31832.1"/>
    </source>
</evidence>
<dbReference type="PANTHER" id="PTHR43622">
    <property type="entry name" value="3-DEHYDROQUINATE SYNTHASE"/>
    <property type="match status" value="1"/>
</dbReference>
<dbReference type="GO" id="GO:0003856">
    <property type="term" value="F:3-dehydroquinate synthase activity"/>
    <property type="evidence" value="ECO:0007669"/>
    <property type="project" value="TreeGrafter"/>
</dbReference>
<dbReference type="GO" id="GO:0009073">
    <property type="term" value="P:aromatic amino acid family biosynthetic process"/>
    <property type="evidence" value="ECO:0007669"/>
    <property type="project" value="UniProtKB-KW"/>
</dbReference>
<proteinExistence type="predicted"/>
<evidence type="ECO:0000256" key="1">
    <source>
        <dbReference type="ARBA" id="ARBA00022605"/>
    </source>
</evidence>
<accession>Q9X656</accession>
<feature type="domain" description="3-dehydroquinate synthase N-terminal" evidence="6">
    <location>
        <begin position="86"/>
        <end position="172"/>
    </location>
</feature>
<keyword evidence="1" id="KW-0028">Amino-acid biosynthesis</keyword>
<dbReference type="InterPro" id="IPR030960">
    <property type="entry name" value="DHQS/DOIS_N"/>
</dbReference>
<feature type="region of interest" description="Disordered" evidence="5">
    <location>
        <begin position="1"/>
        <end position="87"/>
    </location>
</feature>
<dbReference type="AlphaFoldDB" id="Q9X656"/>
<feature type="compositionally biased region" description="Basic and acidic residues" evidence="5">
    <location>
        <begin position="14"/>
        <end position="31"/>
    </location>
</feature>
<dbReference type="Pfam" id="PF01761">
    <property type="entry name" value="DHQ_synthase"/>
    <property type="match status" value="1"/>
</dbReference>
<gene>
    <name evidence="7" type="primary">ansA</name>
</gene>
<name>Q9X656_STRCU</name>
<evidence type="ECO:0000256" key="2">
    <source>
        <dbReference type="ARBA" id="ARBA00023027"/>
    </source>
</evidence>
<evidence type="ECO:0000256" key="3">
    <source>
        <dbReference type="ARBA" id="ARBA00023141"/>
    </source>
</evidence>